<feature type="signal peptide" evidence="2">
    <location>
        <begin position="1"/>
        <end position="32"/>
    </location>
</feature>
<evidence type="ECO:0000313" key="3">
    <source>
        <dbReference type="EMBL" id="SEN46054.1"/>
    </source>
</evidence>
<feature type="region of interest" description="Disordered" evidence="1">
    <location>
        <begin position="51"/>
        <end position="136"/>
    </location>
</feature>
<feature type="compositionally biased region" description="Pro residues" evidence="1">
    <location>
        <begin position="100"/>
        <end position="114"/>
    </location>
</feature>
<accession>A0A1H8GQP6</accession>
<feature type="compositionally biased region" description="Low complexity" evidence="1">
    <location>
        <begin position="51"/>
        <end position="99"/>
    </location>
</feature>
<dbReference type="EMBL" id="FODD01000005">
    <property type="protein sequence ID" value="SEN46054.1"/>
    <property type="molecule type" value="Genomic_DNA"/>
</dbReference>
<proteinExistence type="predicted"/>
<dbReference type="Proteomes" id="UP000181951">
    <property type="component" value="Unassembled WGS sequence"/>
</dbReference>
<organism evidence="3 4">
    <name type="scientific">Actinacidiphila rubida</name>
    <dbReference type="NCBI Taxonomy" id="310780"/>
    <lineage>
        <taxon>Bacteria</taxon>
        <taxon>Bacillati</taxon>
        <taxon>Actinomycetota</taxon>
        <taxon>Actinomycetes</taxon>
        <taxon>Kitasatosporales</taxon>
        <taxon>Streptomycetaceae</taxon>
        <taxon>Actinacidiphila</taxon>
    </lineage>
</organism>
<evidence type="ECO:0000256" key="1">
    <source>
        <dbReference type="SAM" id="MobiDB-lite"/>
    </source>
</evidence>
<sequence length="136" mass="13000">MTGGSAHRAGRLALWALLLGLFLMHGSPSAAAEGCHGAAYSPRPAAAMAMPAHAAPGPHAAVRPVSPAASAGPAHSGGTCTATPARGRTAPAAAGTAAGPPVPAPAAAPGPAPGPERRGPPGGGRELLLRVSVARR</sequence>
<feature type="chain" id="PRO_5039409995" evidence="2">
    <location>
        <begin position="33"/>
        <end position="136"/>
    </location>
</feature>
<dbReference type="STRING" id="310780.SAMN05216267_1005221"/>
<evidence type="ECO:0000313" key="4">
    <source>
        <dbReference type="Proteomes" id="UP000181951"/>
    </source>
</evidence>
<protein>
    <submittedName>
        <fullName evidence="3">Uncharacterized protein</fullName>
    </submittedName>
</protein>
<keyword evidence="4" id="KW-1185">Reference proteome</keyword>
<keyword evidence="2" id="KW-0732">Signal</keyword>
<dbReference type="AlphaFoldDB" id="A0A1H8GQP6"/>
<gene>
    <name evidence="3" type="ORF">SAMN05216267_1005221</name>
</gene>
<dbReference type="RefSeq" id="WP_069466643.1">
    <property type="nucleotide sequence ID" value="NZ_FODD01000005.1"/>
</dbReference>
<name>A0A1H8GQP6_9ACTN</name>
<evidence type="ECO:0000256" key="2">
    <source>
        <dbReference type="SAM" id="SignalP"/>
    </source>
</evidence>
<reference evidence="3 4" key="1">
    <citation type="submission" date="2016-10" db="EMBL/GenBank/DDBJ databases">
        <authorList>
            <person name="de Groot N.N."/>
        </authorList>
    </citation>
    <scope>NUCLEOTIDE SEQUENCE [LARGE SCALE GENOMIC DNA]</scope>
    <source>
        <strain evidence="3 4">CGMCC 4.2026</strain>
    </source>
</reference>